<feature type="compositionally biased region" description="Basic residues" evidence="2">
    <location>
        <begin position="589"/>
        <end position="607"/>
    </location>
</feature>
<dbReference type="GO" id="GO:0005634">
    <property type="term" value="C:nucleus"/>
    <property type="evidence" value="ECO:0007669"/>
    <property type="project" value="UniProtKB-SubCell"/>
</dbReference>
<dbReference type="InterPro" id="IPR045153">
    <property type="entry name" value="Est1/Ebs1-like"/>
</dbReference>
<dbReference type="Gene3D" id="1.25.40.10">
    <property type="entry name" value="Tetratricopeptide repeat domain"/>
    <property type="match status" value="1"/>
</dbReference>
<evidence type="ECO:0000256" key="2">
    <source>
        <dbReference type="SAM" id="MobiDB-lite"/>
    </source>
</evidence>
<dbReference type="AlphaFoldDB" id="A0A8K0JFF2"/>
<gene>
    <name evidence="5" type="ORF">E4U42_001628</name>
</gene>
<comment type="caution">
    <text evidence="5">The sequence shown here is derived from an EMBL/GenBank/DDBJ whole genome shotgun (WGS) entry which is preliminary data.</text>
</comment>
<evidence type="ECO:0000259" key="3">
    <source>
        <dbReference type="Pfam" id="PF10373"/>
    </source>
</evidence>
<feature type="compositionally biased region" description="Basic and acidic residues" evidence="2">
    <location>
        <begin position="578"/>
        <end position="588"/>
    </location>
</feature>
<dbReference type="GO" id="GO:0000184">
    <property type="term" value="P:nuclear-transcribed mRNA catabolic process, nonsense-mediated decay"/>
    <property type="evidence" value="ECO:0007669"/>
    <property type="project" value="UniProtKB-KW"/>
</dbReference>
<dbReference type="PANTHER" id="PTHR15696">
    <property type="entry name" value="SMG-7 SUPPRESSOR WITH MORPHOLOGICAL EFFECT ON GENITALIA PROTEIN 7"/>
    <property type="match status" value="1"/>
</dbReference>
<dbReference type="Pfam" id="PF10374">
    <property type="entry name" value="EST1"/>
    <property type="match status" value="1"/>
</dbReference>
<comment type="subcellular location">
    <subcellularLocation>
        <location evidence="1">Nucleus</location>
    </subcellularLocation>
</comment>
<dbReference type="OrthoDB" id="69928at2759"/>
<feature type="region of interest" description="Disordered" evidence="2">
    <location>
        <begin position="676"/>
        <end position="724"/>
    </location>
</feature>
<proteinExistence type="predicted"/>
<dbReference type="InterPro" id="IPR011990">
    <property type="entry name" value="TPR-like_helical_dom_sf"/>
</dbReference>
<keyword evidence="6" id="KW-1185">Reference proteome</keyword>
<dbReference type="Pfam" id="PF10373">
    <property type="entry name" value="EST1_DNA_bind"/>
    <property type="match status" value="1"/>
</dbReference>
<keyword evidence="1" id="KW-0866">Nonsense-mediated mRNA decay</keyword>
<reference evidence="5" key="1">
    <citation type="journal article" date="2020" name="bioRxiv">
        <title>Whole genome comparisons of ergot fungi reveals the divergence and evolution of species within the genus Claviceps are the result of varying mechanisms driving genome evolution and host range expansion.</title>
        <authorList>
            <person name="Wyka S.A."/>
            <person name="Mondo S.J."/>
            <person name="Liu M."/>
            <person name="Dettman J."/>
            <person name="Nalam V."/>
            <person name="Broders K.D."/>
        </authorList>
    </citation>
    <scope>NUCLEOTIDE SEQUENCE</scope>
    <source>
        <strain evidence="5">CCC 489</strain>
    </source>
</reference>
<feature type="compositionally biased region" description="Polar residues" evidence="2">
    <location>
        <begin position="810"/>
        <end position="829"/>
    </location>
</feature>
<feature type="domain" description="DNA/RNA-binding" evidence="3">
    <location>
        <begin position="202"/>
        <end position="476"/>
    </location>
</feature>
<organism evidence="5 6">
    <name type="scientific">Claviceps africana</name>
    <dbReference type="NCBI Taxonomy" id="83212"/>
    <lineage>
        <taxon>Eukaryota</taxon>
        <taxon>Fungi</taxon>
        <taxon>Dikarya</taxon>
        <taxon>Ascomycota</taxon>
        <taxon>Pezizomycotina</taxon>
        <taxon>Sordariomycetes</taxon>
        <taxon>Hypocreomycetidae</taxon>
        <taxon>Hypocreales</taxon>
        <taxon>Clavicipitaceae</taxon>
        <taxon>Claviceps</taxon>
    </lineage>
</organism>
<comment type="function">
    <text evidence="1">Plays a role in nonsense-mediated mRNA decay.</text>
</comment>
<dbReference type="PANTHER" id="PTHR15696:SF36">
    <property type="entry name" value="NONSENSE-MEDIATED MRNA DECAY FACTOR"/>
    <property type="match status" value="1"/>
</dbReference>
<dbReference type="Proteomes" id="UP000811619">
    <property type="component" value="Unassembled WGS sequence"/>
</dbReference>
<name>A0A8K0JFF2_9HYPO</name>
<dbReference type="InterPro" id="IPR018834">
    <property type="entry name" value="DNA/RNA-bd_Est1-type"/>
</dbReference>
<dbReference type="InterPro" id="IPR019458">
    <property type="entry name" value="Est1-like_N"/>
</dbReference>
<evidence type="ECO:0000256" key="1">
    <source>
        <dbReference type="RuleBase" id="RU369098"/>
    </source>
</evidence>
<evidence type="ECO:0000313" key="5">
    <source>
        <dbReference type="EMBL" id="KAG5930382.1"/>
    </source>
</evidence>
<protein>
    <recommendedName>
        <fullName evidence="1">Nonsense-mediated mRNA decay factor</fullName>
    </recommendedName>
</protein>
<sequence length="931" mass="103707">MSLIKSTDRYELTFGINSQALKIRKHLLKQIEKVHSESNCKVDLSQFVAIESLLEKFRLSFVHAIFLDFQWTVKENAEEALWGLHTSINTEYRHIQGRLKQTSHAVERRKVEKSYYNFLRVAQKFYKGYIQRLTARYDVPELKRIAEGIEAQQMQDTDQISPVFTELRGFVLRSCHSTLLRMGDLSRYRAQARHKNSGYETALTYYGLAHQLNPKSGHPYHQMGIVHRGQGNHLDVVYYFYRSWVVESSHPLSKANLEAEFKSLRLPKARLNASGTQDAFSLWFVKLHALFYQGENFSQQAELEGEIMHRLEMACHSEKSSETLFKMALVNIAAHHVAAANYAESQTPTASQFYHFTLRFNALFLSHFCATVEIELKEAVSGDESTTASTQGAKVTPIVEALLPILRIYTMWLAARRQEIRDAAAAFGGVVPSLVQNLAKVFTLLCVFSYSQEGLASCPYLLPEDTGIQGFVPLSENAIPEACRCYYSEDGSLKNYLGDSSSRLKPAQESSARVLDILRCAYFLAEDATLPLSYKIADSWLIFEYSLGPPSTTTPATLVLTESPADSSKKMPPVNKNDNSKQRKENNSKKKKKKKKSRSKSRSRSRSRSISSMSRRTANQLENLPESHEPDETTSSRMPDHADLRPCSPLYDPLQEPEFSDDAQNRVIDMLAPFLKPPTPQIHQQQGRSPTESSYGMHNGTANELLGSSQTNTSPTSSVPSGVPSGKFAPLPWAWFNTPKPDDAMGSLTPSGRDAFSAHPSPYDSPRNSFATGTLLDDPFATPGRDHHGALTANAAPRNRDNHSNHRNSLLQAFSTTNVPRSSPFTQWAESRKSSEEKDDIPPGKPRVLDHTALAAAAPPQVSSTPSFSHPSSLYQGTQANFVGLGLGNAAGPSVTAGLALGKQAGRYYQIDETTSCYNDAIMQAAYYGNK</sequence>
<dbReference type="SUPFAM" id="SSF48452">
    <property type="entry name" value="TPR-like"/>
    <property type="match status" value="1"/>
</dbReference>
<feature type="domain" description="Telomerase activating protein Est1-like N-terminal" evidence="4">
    <location>
        <begin position="77"/>
        <end position="192"/>
    </location>
</feature>
<keyword evidence="1" id="KW-0539">Nucleus</keyword>
<accession>A0A8K0JFF2</accession>
<feature type="region of interest" description="Disordered" evidence="2">
    <location>
        <begin position="562"/>
        <end position="657"/>
    </location>
</feature>
<dbReference type="EMBL" id="SRPY01000015">
    <property type="protein sequence ID" value="KAG5930382.1"/>
    <property type="molecule type" value="Genomic_DNA"/>
</dbReference>
<feature type="compositionally biased region" description="Basic and acidic residues" evidence="2">
    <location>
        <begin position="830"/>
        <end position="847"/>
    </location>
</feature>
<feature type="compositionally biased region" description="Polar residues" evidence="2">
    <location>
        <begin position="681"/>
        <end position="702"/>
    </location>
</feature>
<feature type="compositionally biased region" description="Low complexity" evidence="2">
    <location>
        <begin position="707"/>
        <end position="724"/>
    </location>
</feature>
<feature type="region of interest" description="Disordered" evidence="2">
    <location>
        <begin position="742"/>
        <end position="847"/>
    </location>
</feature>
<evidence type="ECO:0000259" key="4">
    <source>
        <dbReference type="Pfam" id="PF10374"/>
    </source>
</evidence>
<evidence type="ECO:0000313" key="6">
    <source>
        <dbReference type="Proteomes" id="UP000811619"/>
    </source>
</evidence>